<name>A0A099I8E3_CLOIN</name>
<organism evidence="2 3">
    <name type="scientific">Clostridium innocuum</name>
    <dbReference type="NCBI Taxonomy" id="1522"/>
    <lineage>
        <taxon>Bacteria</taxon>
        <taxon>Bacillati</taxon>
        <taxon>Bacillota</taxon>
        <taxon>Clostridia</taxon>
        <taxon>Eubacteriales</taxon>
        <taxon>Clostridiaceae</taxon>
        <taxon>Clostridium</taxon>
    </lineage>
</organism>
<evidence type="ECO:0000259" key="1">
    <source>
        <dbReference type="PROSITE" id="PS50943"/>
    </source>
</evidence>
<dbReference type="Proteomes" id="UP000030008">
    <property type="component" value="Unassembled WGS sequence"/>
</dbReference>
<dbReference type="SUPFAM" id="SSF47413">
    <property type="entry name" value="lambda repressor-like DNA-binding domains"/>
    <property type="match status" value="1"/>
</dbReference>
<gene>
    <name evidence="2" type="ORF">CIAN88_06255</name>
</gene>
<evidence type="ECO:0000313" key="2">
    <source>
        <dbReference type="EMBL" id="KGJ53950.1"/>
    </source>
</evidence>
<dbReference type="InterPro" id="IPR010982">
    <property type="entry name" value="Lambda_DNA-bd_dom_sf"/>
</dbReference>
<comment type="caution">
    <text evidence="2">The sequence shown here is derived from an EMBL/GenBank/DDBJ whole genome shotgun (WGS) entry which is preliminary data.</text>
</comment>
<dbReference type="InterPro" id="IPR040819">
    <property type="entry name" value="Rol_Rep_N"/>
</dbReference>
<dbReference type="Gene3D" id="1.10.260.40">
    <property type="entry name" value="lambda repressor-like DNA-binding domains"/>
    <property type="match status" value="1"/>
</dbReference>
<dbReference type="EMBL" id="JQIF01000024">
    <property type="protein sequence ID" value="KGJ53950.1"/>
    <property type="molecule type" value="Genomic_DNA"/>
</dbReference>
<evidence type="ECO:0000313" key="3">
    <source>
        <dbReference type="Proteomes" id="UP000030008"/>
    </source>
</evidence>
<proteinExistence type="predicted"/>
<dbReference type="PROSITE" id="PS50943">
    <property type="entry name" value="HTH_CROC1"/>
    <property type="match status" value="1"/>
</dbReference>
<dbReference type="SMART" id="SM00530">
    <property type="entry name" value="HTH_XRE"/>
    <property type="match status" value="1"/>
</dbReference>
<dbReference type="InterPro" id="IPR001387">
    <property type="entry name" value="Cro/C1-type_HTH"/>
</dbReference>
<dbReference type="AlphaFoldDB" id="A0A099I8E3"/>
<protein>
    <submittedName>
        <fullName evidence="2">Conjugal transfer protein</fullName>
    </submittedName>
</protein>
<dbReference type="Pfam" id="PF01381">
    <property type="entry name" value="HTH_3"/>
    <property type="match status" value="1"/>
</dbReference>
<dbReference type="RefSeq" id="WP_044904666.1">
    <property type="nucleotide sequence ID" value="NZ_JQIF01000024.1"/>
</dbReference>
<accession>A0A099I8E3</accession>
<dbReference type="GO" id="GO:0003677">
    <property type="term" value="F:DNA binding"/>
    <property type="evidence" value="ECO:0007669"/>
    <property type="project" value="InterPro"/>
</dbReference>
<reference evidence="2 3" key="1">
    <citation type="submission" date="2014-08" db="EMBL/GenBank/DDBJ databases">
        <title>Clostridium innocuum, an unnegligible vancomycin-resistant pathogen causing extra-intestinal infections.</title>
        <authorList>
            <person name="Feng Y."/>
            <person name="Chiu C.-H."/>
        </authorList>
    </citation>
    <scope>NUCLEOTIDE SEQUENCE [LARGE SCALE GENOMIC DNA]</scope>
    <source>
        <strain evidence="2 3">AN88</strain>
    </source>
</reference>
<dbReference type="Pfam" id="PF02486">
    <property type="entry name" value="Rep_trans"/>
    <property type="match status" value="1"/>
</dbReference>
<sequence>MNDIKFIETLKQKRNACDYSQSRLALELQISRQNLNEIENGKTKASKEMKHILLHYLDYCNCTQPFTLTIDYLRVRFPTTDALEIIKNVLAMKSKYFIHEDYGMFGYEEQYIYGDISVNASKDSSMGVLLELRGMGCRNLEYVLQARGIDWYSFLSCCIDYQGVFKRIDLAINDMGGLLDIEILRERYYANKVWKRSRTHEAVDSGKLSGTNGDTAKTFYIGSKSSSIYFCLYEKEKEQKSKGIKTDIKNRFEIRLKNGKAEQTIEQLVFSRNPEQTIANLILTQIDFPDYILWDIFLDNVTTSLPFIMTPVAVNMDKTKRWLERQVMPSLLMIKEIEKKTGAKYLEEIDRHTRLTEKQELKIKQMTTDIADMIEKDTAVPQRNDGIF</sequence>
<dbReference type="InterPro" id="IPR003491">
    <property type="entry name" value="REP-like_C"/>
</dbReference>
<dbReference type="Pfam" id="PF18106">
    <property type="entry name" value="Rol_Rep_N"/>
    <property type="match status" value="1"/>
</dbReference>
<dbReference type="CDD" id="cd00093">
    <property type="entry name" value="HTH_XRE"/>
    <property type="match status" value="1"/>
</dbReference>
<feature type="domain" description="HTH cro/C1-type" evidence="1">
    <location>
        <begin position="10"/>
        <end position="73"/>
    </location>
</feature>